<proteinExistence type="predicted"/>
<keyword evidence="3" id="KW-1185">Reference proteome</keyword>
<dbReference type="VEuPathDB" id="VectorBase:ASIC015133"/>
<reference evidence="2" key="2">
    <citation type="submission" date="2020-05" db="UniProtKB">
        <authorList>
            <consortium name="EnsemblMetazoa"/>
        </authorList>
    </citation>
    <scope>IDENTIFICATION</scope>
</reference>
<dbReference type="AlphaFoldDB" id="A0A084WA44"/>
<accession>A0A084WA44</accession>
<dbReference type="Proteomes" id="UP000030765">
    <property type="component" value="Unassembled WGS sequence"/>
</dbReference>
<organism evidence="1">
    <name type="scientific">Anopheles sinensis</name>
    <name type="common">Mosquito</name>
    <dbReference type="NCBI Taxonomy" id="74873"/>
    <lineage>
        <taxon>Eukaryota</taxon>
        <taxon>Metazoa</taxon>
        <taxon>Ecdysozoa</taxon>
        <taxon>Arthropoda</taxon>
        <taxon>Hexapoda</taxon>
        <taxon>Insecta</taxon>
        <taxon>Pterygota</taxon>
        <taxon>Neoptera</taxon>
        <taxon>Endopterygota</taxon>
        <taxon>Diptera</taxon>
        <taxon>Nematocera</taxon>
        <taxon>Culicoidea</taxon>
        <taxon>Culicidae</taxon>
        <taxon>Anophelinae</taxon>
        <taxon>Anopheles</taxon>
    </lineage>
</organism>
<evidence type="ECO:0000313" key="2">
    <source>
        <dbReference type="EnsemblMetazoa" id="ASIC015133-PA"/>
    </source>
</evidence>
<evidence type="ECO:0000313" key="1">
    <source>
        <dbReference type="EMBL" id="KFB47088.1"/>
    </source>
</evidence>
<protein>
    <submittedName>
        <fullName evidence="1 2">Midnolin-like protein</fullName>
    </submittedName>
</protein>
<sequence length="108" mass="12432">MAVVQPAGSECGGKRLKFPGRIRRVHTQCVCVHRYRLMMAEITPFSTTRARPQWNLLPGCVPFSPSQLHLIPCAERSWPGRPKDYVEYTNTHTHTDMTERKGKQVHNF</sequence>
<gene>
    <name evidence="1" type="ORF">ZHAS_00015133</name>
</gene>
<name>A0A084WA44_ANOSI</name>
<reference evidence="1 3" key="1">
    <citation type="journal article" date="2014" name="BMC Genomics">
        <title>Genome sequence of Anopheles sinensis provides insight into genetics basis of mosquito competence for malaria parasites.</title>
        <authorList>
            <person name="Zhou D."/>
            <person name="Zhang D."/>
            <person name="Ding G."/>
            <person name="Shi L."/>
            <person name="Hou Q."/>
            <person name="Ye Y."/>
            <person name="Xu Y."/>
            <person name="Zhou H."/>
            <person name="Xiong C."/>
            <person name="Li S."/>
            <person name="Yu J."/>
            <person name="Hong S."/>
            <person name="Yu X."/>
            <person name="Zou P."/>
            <person name="Chen C."/>
            <person name="Chang X."/>
            <person name="Wang W."/>
            <person name="Lv Y."/>
            <person name="Sun Y."/>
            <person name="Ma L."/>
            <person name="Shen B."/>
            <person name="Zhu C."/>
        </authorList>
    </citation>
    <scope>NUCLEOTIDE SEQUENCE [LARGE SCALE GENOMIC DNA]</scope>
</reference>
<dbReference type="EnsemblMetazoa" id="ASIC015133-RA">
    <property type="protein sequence ID" value="ASIC015133-PA"/>
    <property type="gene ID" value="ASIC015133"/>
</dbReference>
<dbReference type="EMBL" id="ATLV01022030">
    <property type="status" value="NOT_ANNOTATED_CDS"/>
    <property type="molecule type" value="Genomic_DNA"/>
</dbReference>
<dbReference type="EMBL" id="KE525327">
    <property type="protein sequence ID" value="KFB47088.1"/>
    <property type="molecule type" value="Genomic_DNA"/>
</dbReference>
<evidence type="ECO:0000313" key="3">
    <source>
        <dbReference type="Proteomes" id="UP000030765"/>
    </source>
</evidence>